<proteinExistence type="predicted"/>
<organism evidence="1 2">
    <name type="scientific">Achromobacter phage vB_AxyP_19-32_Axy23</name>
    <dbReference type="NCBI Taxonomy" id="2591047"/>
    <lineage>
        <taxon>Viruses</taxon>
        <taxon>Duplodnaviria</taxon>
        <taxon>Heunggongvirae</taxon>
        <taxon>Uroviricota</taxon>
        <taxon>Caudoviricetes</taxon>
        <taxon>Autographivirales</taxon>
        <taxon>Autoscriptoviridae</taxon>
        <taxon>Axyvirus</taxon>
        <taxon>Axyvirus 1932Axy23</taxon>
    </lineage>
</organism>
<protein>
    <submittedName>
        <fullName evidence="1">Uncharacterized protein</fullName>
    </submittedName>
</protein>
<evidence type="ECO:0000313" key="1">
    <source>
        <dbReference type="EMBL" id="QDH84685.1"/>
    </source>
</evidence>
<keyword evidence="2" id="KW-1185">Reference proteome</keyword>
<dbReference type="Proteomes" id="UP000319598">
    <property type="component" value="Segment"/>
</dbReference>
<accession>A0A514CW53</accession>
<sequence>MPDDSGAIIHKTTFENAQKLAKAARLTEQRLRYYADGQAQPGGNRGPYRPPEVDVAVTGLISAAEDCGYVVGSGGAPVTEGQTFDIKYADGTVANNGKAITRLTAEGDALDHVEITDGAVIVRNGQPAEVHYHDKRGEHIVIQGTKHIEGHSAHIDLPEGTIVCKDGQQFTLRIVNEGTVSFPTDKFAEFKWVFSSPLNDKPIVQLPVNHVIHDNSNKNLAVFVAGSYQGQQPGFTLKASGGVTHSASLGVGWHLIKNQVYKLDGTTDIVPVFDSAGRLAGFSTGSTPGPDLGP</sequence>
<name>A0A514CW53_9CAUD</name>
<gene>
    <name evidence="1" type="ORF">Axy23_050</name>
</gene>
<evidence type="ECO:0000313" key="2">
    <source>
        <dbReference type="Proteomes" id="UP000319598"/>
    </source>
</evidence>
<reference evidence="1 2" key="1">
    <citation type="submission" date="2019-05" db="EMBL/GenBank/DDBJ databases">
        <title>Complete genome sequence of sixteen phages from Abidjan, cote d'Ivoire, isolated on a single strain of Achromobacter xylosoxidans.</title>
        <authorList>
            <person name="Essoh C."/>
            <person name="Vernadet J.-P."/>
            <person name="Vergnaud G."/>
            <person name="Pourcel C."/>
        </authorList>
    </citation>
    <scope>NUCLEOTIDE SEQUENCE [LARGE SCALE GENOMIC DNA]</scope>
</reference>
<dbReference type="EMBL" id="MK962640">
    <property type="protein sequence ID" value="QDH84685.1"/>
    <property type="molecule type" value="Genomic_DNA"/>
</dbReference>